<dbReference type="Proteomes" id="UP001162131">
    <property type="component" value="Unassembled WGS sequence"/>
</dbReference>
<dbReference type="AlphaFoldDB" id="A0AAU9IEL0"/>
<comment type="caution">
    <text evidence="7">The sequence shown here is derived from an EMBL/GenBank/DDBJ whole genome shotgun (WGS) entry which is preliminary data.</text>
</comment>
<dbReference type="InterPro" id="IPR049439">
    <property type="entry name" value="TRAFD1-XIAF1_Znf"/>
</dbReference>
<evidence type="ECO:0000256" key="2">
    <source>
        <dbReference type="ARBA" id="ARBA00022771"/>
    </source>
</evidence>
<feature type="coiled-coil region" evidence="4">
    <location>
        <begin position="161"/>
        <end position="246"/>
    </location>
</feature>
<evidence type="ECO:0000256" key="4">
    <source>
        <dbReference type="SAM" id="Coils"/>
    </source>
</evidence>
<dbReference type="EMBL" id="CAJZBQ010000005">
    <property type="protein sequence ID" value="CAG9312315.1"/>
    <property type="molecule type" value="Genomic_DNA"/>
</dbReference>
<evidence type="ECO:0000313" key="8">
    <source>
        <dbReference type="Proteomes" id="UP001162131"/>
    </source>
</evidence>
<reference evidence="7" key="1">
    <citation type="submission" date="2021-09" db="EMBL/GenBank/DDBJ databases">
        <authorList>
            <consortium name="AG Swart"/>
            <person name="Singh M."/>
            <person name="Singh A."/>
            <person name="Seah K."/>
            <person name="Emmerich C."/>
        </authorList>
    </citation>
    <scope>NUCLEOTIDE SEQUENCE</scope>
    <source>
        <strain evidence="7">ATCC30299</strain>
    </source>
</reference>
<feature type="region of interest" description="Disordered" evidence="5">
    <location>
        <begin position="267"/>
        <end position="288"/>
    </location>
</feature>
<evidence type="ECO:0000313" key="7">
    <source>
        <dbReference type="EMBL" id="CAG9312315.1"/>
    </source>
</evidence>
<evidence type="ECO:0000259" key="6">
    <source>
        <dbReference type="Pfam" id="PF21366"/>
    </source>
</evidence>
<protein>
    <recommendedName>
        <fullName evidence="6">TRAFD1/XAF1 zinc finger domain-containing protein</fullName>
    </recommendedName>
</protein>
<keyword evidence="2" id="KW-0863">Zinc-finger</keyword>
<evidence type="ECO:0000256" key="1">
    <source>
        <dbReference type="ARBA" id="ARBA00022723"/>
    </source>
</evidence>
<gene>
    <name evidence="7" type="ORF">BSTOLATCC_MIC5557</name>
</gene>
<dbReference type="PANTHER" id="PTHR16295">
    <property type="entry name" value="TRAF-TYPE ZINC FINGER PROTEIN-RELATED"/>
    <property type="match status" value="1"/>
</dbReference>
<dbReference type="GO" id="GO:0008270">
    <property type="term" value="F:zinc ion binding"/>
    <property type="evidence" value="ECO:0007669"/>
    <property type="project" value="UniProtKB-KW"/>
</dbReference>
<feature type="domain" description="TRAFD1/XAF1 zinc finger" evidence="6">
    <location>
        <begin position="94"/>
        <end position="127"/>
    </location>
</feature>
<dbReference type="Gene3D" id="3.30.40.10">
    <property type="entry name" value="Zinc/RING finger domain, C3HC4 (zinc finger)"/>
    <property type="match status" value="1"/>
</dbReference>
<dbReference type="PANTHER" id="PTHR16295:SF10">
    <property type="entry name" value="EXPRESSED PROTEIN"/>
    <property type="match status" value="1"/>
</dbReference>
<dbReference type="Pfam" id="PF21366">
    <property type="entry name" value="TRAFD1-XIAF1_ZnF"/>
    <property type="match status" value="1"/>
</dbReference>
<keyword evidence="3" id="KW-0862">Zinc</keyword>
<dbReference type="InterPro" id="IPR013083">
    <property type="entry name" value="Znf_RING/FYVE/PHD"/>
</dbReference>
<sequence>MEAEICEICHKEVPTLSMTMHRAHCERNTMRCLKCNELISKLAQEEHDLLYHQIKECSQCYARMEARYFEKHECPKAPSYCPYCEATYPLDLFQPHIQACGSRSEECEKCNRFILLKHFKSHQDSCGKEDSEKNIKAKDLQREIMREKEERKFVEPIQISREEARTKLDAENAEKELKAKQYQELQKQIIREGKEKKIIEPKISREEAKAKLDAENAEKELKARQYRDLQNQIEAERSKKMQLDNDRIKAEPRRPENILPNQEPKNRFATYELPPPSKKKEPPIYQGSHQQFPRNLEPINQPQIFPRFSEPINQPQFIPHRSDPIYQPQFVPNTSEDERIARELAQRLEREAKENIDRIIAEGLLRDEQESYQGYGPIIDDSDILAKKLLAKEDERLAKQLLAEEDEKLAKALLAKEDERLARQLAGNGRIPSDRSPNVLDYANFTNEQDYNYFGNSIQQNIYPYKQRQNIQQGDLTEEELLKIAMLESLNHK</sequence>
<organism evidence="7 8">
    <name type="scientific">Blepharisma stoltei</name>
    <dbReference type="NCBI Taxonomy" id="1481888"/>
    <lineage>
        <taxon>Eukaryota</taxon>
        <taxon>Sar</taxon>
        <taxon>Alveolata</taxon>
        <taxon>Ciliophora</taxon>
        <taxon>Postciliodesmatophora</taxon>
        <taxon>Heterotrichea</taxon>
        <taxon>Heterotrichida</taxon>
        <taxon>Blepharismidae</taxon>
        <taxon>Blepharisma</taxon>
    </lineage>
</organism>
<keyword evidence="1" id="KW-0479">Metal-binding</keyword>
<name>A0AAU9IEL0_9CILI</name>
<keyword evidence="4" id="KW-0175">Coiled coil</keyword>
<proteinExistence type="predicted"/>
<dbReference type="InterPro" id="IPR051986">
    <property type="entry name" value="Innate_Immune_Apopt_Reg"/>
</dbReference>
<accession>A0AAU9IEL0</accession>
<keyword evidence="8" id="KW-1185">Reference proteome</keyword>
<dbReference type="GO" id="GO:0005739">
    <property type="term" value="C:mitochondrion"/>
    <property type="evidence" value="ECO:0007669"/>
    <property type="project" value="TreeGrafter"/>
</dbReference>
<evidence type="ECO:0000256" key="3">
    <source>
        <dbReference type="ARBA" id="ARBA00022833"/>
    </source>
</evidence>
<evidence type="ECO:0000256" key="5">
    <source>
        <dbReference type="SAM" id="MobiDB-lite"/>
    </source>
</evidence>